<dbReference type="PROSITE" id="PS00022">
    <property type="entry name" value="EGF_1"/>
    <property type="match status" value="1"/>
</dbReference>
<dbReference type="Gene3D" id="2.10.25.10">
    <property type="entry name" value="Laminin"/>
    <property type="match status" value="1"/>
</dbReference>
<name>A0A336M7B9_CULSO</name>
<evidence type="ECO:0000256" key="3">
    <source>
        <dbReference type="SAM" id="Phobius"/>
    </source>
</evidence>
<proteinExistence type="predicted"/>
<evidence type="ECO:0000259" key="4">
    <source>
        <dbReference type="PROSITE" id="PS50026"/>
    </source>
</evidence>
<dbReference type="EMBL" id="UFQT01000654">
    <property type="protein sequence ID" value="SSX26166.1"/>
    <property type="molecule type" value="Genomic_DNA"/>
</dbReference>
<feature type="region of interest" description="Disordered" evidence="2">
    <location>
        <begin position="203"/>
        <end position="242"/>
    </location>
</feature>
<dbReference type="VEuPathDB" id="VectorBase:CSON013167"/>
<feature type="compositionally biased region" description="Polar residues" evidence="2">
    <location>
        <begin position="203"/>
        <end position="212"/>
    </location>
</feature>
<keyword evidence="1" id="KW-0245">EGF-like domain</keyword>
<evidence type="ECO:0000256" key="2">
    <source>
        <dbReference type="SAM" id="MobiDB-lite"/>
    </source>
</evidence>
<feature type="disulfide bond" evidence="1">
    <location>
        <begin position="17"/>
        <end position="34"/>
    </location>
</feature>
<keyword evidence="1" id="KW-1015">Disulfide bond</keyword>
<dbReference type="PROSITE" id="PS01186">
    <property type="entry name" value="EGF_2"/>
    <property type="match status" value="1"/>
</dbReference>
<sequence length="242" mass="25834">MLTASERPRPAPRICPCENGGFCEDTGPDNKLICNCLPGFSGETCDVYQEISLGKGTSAGYSILLAILACFIIAGLIGAAYFIYKKKPFGKVVLPNISLPSQNVYFRQGTNVEFGGSNGAAEPPTVPPMEGYTLETLSPKTTDFSNPMYDAVQSGTLTDPSLENSKTGIYEVPADVSKLNNKKGTSTAGPFIEPVSAILAPSSITHTKSSPKLQIRPRELNPSNTDTGKDTQQLVEEDKSEC</sequence>
<feature type="compositionally biased region" description="Polar residues" evidence="2">
    <location>
        <begin position="221"/>
        <end position="234"/>
    </location>
</feature>
<dbReference type="CDD" id="cd00054">
    <property type="entry name" value="EGF_CA"/>
    <property type="match status" value="1"/>
</dbReference>
<feature type="disulfide bond" evidence="1">
    <location>
        <begin position="36"/>
        <end position="45"/>
    </location>
</feature>
<dbReference type="OMA" id="CNAGMEL"/>
<accession>A0A336M7B9</accession>
<gene>
    <name evidence="5" type="primary">CSON013167</name>
</gene>
<dbReference type="SUPFAM" id="SSF57196">
    <property type="entry name" value="EGF/Laminin"/>
    <property type="match status" value="1"/>
</dbReference>
<keyword evidence="3" id="KW-0472">Membrane</keyword>
<keyword evidence="3" id="KW-1133">Transmembrane helix</keyword>
<evidence type="ECO:0000313" key="5">
    <source>
        <dbReference type="EMBL" id="SSX26166.1"/>
    </source>
</evidence>
<feature type="transmembrane region" description="Helical" evidence="3">
    <location>
        <begin position="61"/>
        <end position="84"/>
    </location>
</feature>
<evidence type="ECO:0000256" key="1">
    <source>
        <dbReference type="PROSITE-ProRule" id="PRU00076"/>
    </source>
</evidence>
<keyword evidence="3" id="KW-0812">Transmembrane</keyword>
<reference evidence="5" key="1">
    <citation type="submission" date="2018-07" db="EMBL/GenBank/DDBJ databases">
        <authorList>
            <person name="Quirk P.G."/>
            <person name="Krulwich T.A."/>
        </authorList>
    </citation>
    <scope>NUCLEOTIDE SEQUENCE</scope>
</reference>
<dbReference type="AlphaFoldDB" id="A0A336M7B9"/>
<dbReference type="PROSITE" id="PS50026">
    <property type="entry name" value="EGF_3"/>
    <property type="match status" value="1"/>
</dbReference>
<dbReference type="InterPro" id="IPR000742">
    <property type="entry name" value="EGF"/>
</dbReference>
<protein>
    <submittedName>
        <fullName evidence="5">CSON013167 protein</fullName>
    </submittedName>
</protein>
<feature type="domain" description="EGF-like" evidence="4">
    <location>
        <begin position="11"/>
        <end position="46"/>
    </location>
</feature>
<organism evidence="5">
    <name type="scientific">Culicoides sonorensis</name>
    <name type="common">Biting midge</name>
    <dbReference type="NCBI Taxonomy" id="179676"/>
    <lineage>
        <taxon>Eukaryota</taxon>
        <taxon>Metazoa</taxon>
        <taxon>Ecdysozoa</taxon>
        <taxon>Arthropoda</taxon>
        <taxon>Hexapoda</taxon>
        <taxon>Insecta</taxon>
        <taxon>Pterygota</taxon>
        <taxon>Neoptera</taxon>
        <taxon>Endopterygota</taxon>
        <taxon>Diptera</taxon>
        <taxon>Nematocera</taxon>
        <taxon>Chironomoidea</taxon>
        <taxon>Ceratopogonidae</taxon>
        <taxon>Ceratopogoninae</taxon>
        <taxon>Culicoides</taxon>
        <taxon>Monoculicoides</taxon>
    </lineage>
</organism>
<comment type="caution">
    <text evidence="1">Lacks conserved residue(s) required for the propagation of feature annotation.</text>
</comment>